<accession>A0A498K7K9</accession>
<keyword evidence="2" id="KW-1185">Reference proteome</keyword>
<reference evidence="1 2" key="1">
    <citation type="submission" date="2018-10" db="EMBL/GenBank/DDBJ databases">
        <title>A high-quality apple genome assembly.</title>
        <authorList>
            <person name="Hu J."/>
        </authorList>
    </citation>
    <scope>NUCLEOTIDE SEQUENCE [LARGE SCALE GENOMIC DNA]</scope>
    <source>
        <strain evidence="2">cv. HFTH1</strain>
        <tissue evidence="1">Young leaf</tissue>
    </source>
</reference>
<proteinExistence type="predicted"/>
<name>A0A498K7K9_MALDO</name>
<evidence type="ECO:0008006" key="3">
    <source>
        <dbReference type="Google" id="ProtNLM"/>
    </source>
</evidence>
<comment type="caution">
    <text evidence="1">The sequence shown here is derived from an EMBL/GenBank/DDBJ whole genome shotgun (WGS) entry which is preliminary data.</text>
</comment>
<gene>
    <name evidence="1" type="ORF">DVH24_003979</name>
</gene>
<dbReference type="AlphaFoldDB" id="A0A498K7K9"/>
<organism evidence="1 2">
    <name type="scientific">Malus domestica</name>
    <name type="common">Apple</name>
    <name type="synonym">Pyrus malus</name>
    <dbReference type="NCBI Taxonomy" id="3750"/>
    <lineage>
        <taxon>Eukaryota</taxon>
        <taxon>Viridiplantae</taxon>
        <taxon>Streptophyta</taxon>
        <taxon>Embryophyta</taxon>
        <taxon>Tracheophyta</taxon>
        <taxon>Spermatophyta</taxon>
        <taxon>Magnoliopsida</taxon>
        <taxon>eudicotyledons</taxon>
        <taxon>Gunneridae</taxon>
        <taxon>Pentapetalae</taxon>
        <taxon>rosids</taxon>
        <taxon>fabids</taxon>
        <taxon>Rosales</taxon>
        <taxon>Rosaceae</taxon>
        <taxon>Amygdaloideae</taxon>
        <taxon>Maleae</taxon>
        <taxon>Malus</taxon>
    </lineage>
</organism>
<dbReference type="SUPFAM" id="SSF52540">
    <property type="entry name" value="P-loop containing nucleoside triphosphate hydrolases"/>
    <property type="match status" value="1"/>
</dbReference>
<evidence type="ECO:0000313" key="1">
    <source>
        <dbReference type="EMBL" id="RXI03327.1"/>
    </source>
</evidence>
<protein>
    <recommendedName>
        <fullName evidence="3">ABC transporter domain-containing protein</fullName>
    </recommendedName>
</protein>
<sequence>MVAIVLIQRNRHALIGRAMDDIIWRRFSSFLKNDPVVDSFDVTENLALQSRYMLSGGQKSRVAFAKTASKKPHIILLIGSMDELWLVSEGRIQPFHGSLEDYKKIPQSSWEKSYQHFIHHSDFENIAIELKHVLSQVCCCKFFCFIIGGLMFLP</sequence>
<dbReference type="Proteomes" id="UP000290289">
    <property type="component" value="Chromosome 3"/>
</dbReference>
<dbReference type="STRING" id="3750.A0A498K7K9"/>
<dbReference type="InterPro" id="IPR027417">
    <property type="entry name" value="P-loop_NTPase"/>
</dbReference>
<dbReference type="EMBL" id="RDQH01000329">
    <property type="protein sequence ID" value="RXI03327.1"/>
    <property type="molecule type" value="Genomic_DNA"/>
</dbReference>
<evidence type="ECO:0000313" key="2">
    <source>
        <dbReference type="Proteomes" id="UP000290289"/>
    </source>
</evidence>